<sequence>MRFTLISLLVLGSVASCQAVSVHGWWNTPASEIIEMTSSITVPRGSDPEHTYWMANGWSYGYMGMQHNTGTERRVLFSVWDNGNGSRVDVLKTGSGVHSGNFGGEGTGKQAYLDAQWVAGEPVHFRTTMQVNKNSDYSIITGYYRKASDRQWNLVAQMRAYKRTTYLTGLYSFLENFGSDRSAIREGLYGNNTLKFLNGTTTNSKIVQFTNTTPDSKDVWDQRMLSGNTAYMRIDGPVDKGAYPPAHHDGH</sequence>
<proteinExistence type="predicted"/>
<comment type="caution">
    <text evidence="2">The sequence shown here is derived from an EMBL/GenBank/DDBJ whole genome shotgun (WGS) entry which is preliminary data.</text>
</comment>
<protein>
    <submittedName>
        <fullName evidence="2">Uncharacterized protein</fullName>
    </submittedName>
</protein>
<gene>
    <name evidence="2" type="ORF">DM01DRAFT_1336275</name>
</gene>
<reference evidence="2 3" key="1">
    <citation type="submission" date="2016-07" db="EMBL/GenBank/DDBJ databases">
        <title>Pervasive Adenine N6-methylation of Active Genes in Fungi.</title>
        <authorList>
            <consortium name="DOE Joint Genome Institute"/>
            <person name="Mondo S.J."/>
            <person name="Dannebaum R.O."/>
            <person name="Kuo R.C."/>
            <person name="Labutti K."/>
            <person name="Haridas S."/>
            <person name="Kuo A."/>
            <person name="Salamov A."/>
            <person name="Ahrendt S.R."/>
            <person name="Lipzen A."/>
            <person name="Sullivan W."/>
            <person name="Andreopoulos W.B."/>
            <person name="Clum A."/>
            <person name="Lindquist E."/>
            <person name="Daum C."/>
            <person name="Ramamoorthy G.K."/>
            <person name="Gryganskyi A."/>
            <person name="Culley D."/>
            <person name="Magnuson J.K."/>
            <person name="James T.Y."/>
            <person name="O'Malley M.A."/>
            <person name="Stajich J.E."/>
            <person name="Spatafora J.W."/>
            <person name="Visel A."/>
            <person name="Grigoriev I.V."/>
        </authorList>
    </citation>
    <scope>NUCLEOTIDE SEQUENCE [LARGE SCALE GENOMIC DNA]</scope>
    <source>
        <strain evidence="2 3">NRRL 3301</strain>
    </source>
</reference>
<dbReference type="PROSITE" id="PS51257">
    <property type="entry name" value="PROKAR_LIPOPROTEIN"/>
    <property type="match status" value="1"/>
</dbReference>
<feature type="signal peptide" evidence="1">
    <location>
        <begin position="1"/>
        <end position="19"/>
    </location>
</feature>
<feature type="chain" id="PRO_5012981929" evidence="1">
    <location>
        <begin position="20"/>
        <end position="251"/>
    </location>
</feature>
<dbReference type="Pfam" id="PF11958">
    <property type="entry name" value="DUF3472"/>
    <property type="match status" value="1"/>
</dbReference>
<dbReference type="OrthoDB" id="6338748at2759"/>
<dbReference type="InterPro" id="IPR021862">
    <property type="entry name" value="DUF3472"/>
</dbReference>
<evidence type="ECO:0000256" key="1">
    <source>
        <dbReference type="SAM" id="SignalP"/>
    </source>
</evidence>
<dbReference type="Proteomes" id="UP000242146">
    <property type="component" value="Unassembled WGS sequence"/>
</dbReference>
<accession>A0A1X2GG34</accession>
<dbReference type="AlphaFoldDB" id="A0A1X2GG34"/>
<keyword evidence="3" id="KW-1185">Reference proteome</keyword>
<organism evidence="2 3">
    <name type="scientific">Hesseltinella vesiculosa</name>
    <dbReference type="NCBI Taxonomy" id="101127"/>
    <lineage>
        <taxon>Eukaryota</taxon>
        <taxon>Fungi</taxon>
        <taxon>Fungi incertae sedis</taxon>
        <taxon>Mucoromycota</taxon>
        <taxon>Mucoromycotina</taxon>
        <taxon>Mucoromycetes</taxon>
        <taxon>Mucorales</taxon>
        <taxon>Cunninghamellaceae</taxon>
        <taxon>Hesseltinella</taxon>
    </lineage>
</organism>
<evidence type="ECO:0000313" key="2">
    <source>
        <dbReference type="EMBL" id="ORX53084.1"/>
    </source>
</evidence>
<name>A0A1X2GG34_9FUNG</name>
<keyword evidence="1" id="KW-0732">Signal</keyword>
<evidence type="ECO:0000313" key="3">
    <source>
        <dbReference type="Proteomes" id="UP000242146"/>
    </source>
</evidence>
<dbReference type="EMBL" id="MCGT01000016">
    <property type="protein sequence ID" value="ORX53084.1"/>
    <property type="molecule type" value="Genomic_DNA"/>
</dbReference>